<dbReference type="SUPFAM" id="SSF55874">
    <property type="entry name" value="ATPase domain of HSP90 chaperone/DNA topoisomerase II/histidine kinase"/>
    <property type="match status" value="1"/>
</dbReference>
<dbReference type="PRINTS" id="PR00344">
    <property type="entry name" value="BCTRLSENSOR"/>
</dbReference>
<feature type="transmembrane region" description="Helical" evidence="6">
    <location>
        <begin position="195"/>
        <end position="220"/>
    </location>
</feature>
<evidence type="ECO:0000256" key="2">
    <source>
        <dbReference type="ARBA" id="ARBA00012438"/>
    </source>
</evidence>
<dbReference type="RefSeq" id="WP_193919977.1">
    <property type="nucleotide sequence ID" value="NZ_JADEWL010000028.1"/>
</dbReference>
<keyword evidence="6" id="KW-0472">Membrane</keyword>
<dbReference type="InterPro" id="IPR004358">
    <property type="entry name" value="Sig_transdc_His_kin-like_C"/>
</dbReference>
<sequence length="543" mass="62130">MSLARDKQYISQYSANFYRFLTQTPSRTIKATALLTALLFVPQIILTWRAHNKFKNIIVYELQLQNLSNEIVYLDEVLTMSARMNAATGNQMWEKRYRKFEPKLDITIKKSIKLAPRVYSTENAKQTDVANQRLVKMEYQSFDLVNNGKKQAAQALLFSNQYQAEKEKYNDGVKKINLAISKQVSEKVIMYRKELLFTSFFSGFSLVMLIPAWLIVLGLLNQYLKQRQMAEAALQKTNQQLELRVEERTQELSYKNIHIQETLKQLQDTQMQLIHTEKMSGLGQLVGGVAHEINNPVTFIDGNIGFAEQYAQNLLQVLELYQKYFPSPPIEIKNLIQAVEFDFIKEDIFKIYQSIKVGTQRIQNIVVSLRNFSRLDEADFKQVDIHEGINSTLMILQHSLQSKANYPEITIIKQYNQLPLVKCYPGQLNQALMSIISNAIDALETKINNKNNQSFIPQICISTELSDREHIIIRITDNGCGIAEEISSKLFDPFFTTKPVGKGTGLGLSIAYKIIVGKHNGKLSFNSILGQGTEFVIEIPITQ</sequence>
<feature type="domain" description="Histidine kinase" evidence="7">
    <location>
        <begin position="288"/>
        <end position="543"/>
    </location>
</feature>
<evidence type="ECO:0000256" key="4">
    <source>
        <dbReference type="ARBA" id="ARBA00023012"/>
    </source>
</evidence>
<dbReference type="AlphaFoldDB" id="A0A8J7JUB6"/>
<dbReference type="GO" id="GO:0000155">
    <property type="term" value="F:phosphorelay sensor kinase activity"/>
    <property type="evidence" value="ECO:0007669"/>
    <property type="project" value="InterPro"/>
</dbReference>
<evidence type="ECO:0000313" key="8">
    <source>
        <dbReference type="EMBL" id="MBE9213250.1"/>
    </source>
</evidence>
<dbReference type="EMBL" id="JADEWL010000028">
    <property type="protein sequence ID" value="MBE9213250.1"/>
    <property type="molecule type" value="Genomic_DNA"/>
</dbReference>
<evidence type="ECO:0000313" key="9">
    <source>
        <dbReference type="Proteomes" id="UP000620559"/>
    </source>
</evidence>
<dbReference type="EC" id="2.7.13.3" evidence="2"/>
<dbReference type="Gene3D" id="1.10.287.130">
    <property type="match status" value="1"/>
</dbReference>
<evidence type="ECO:0000256" key="3">
    <source>
        <dbReference type="ARBA" id="ARBA00022777"/>
    </source>
</evidence>
<dbReference type="Proteomes" id="UP000620559">
    <property type="component" value="Unassembled WGS sequence"/>
</dbReference>
<reference evidence="8" key="1">
    <citation type="submission" date="2020-10" db="EMBL/GenBank/DDBJ databases">
        <authorList>
            <person name="Castelo-Branco R."/>
            <person name="Eusebio N."/>
            <person name="Adriana R."/>
            <person name="Vieira A."/>
            <person name="Brugerolle De Fraissinette N."/>
            <person name="Rezende De Castro R."/>
            <person name="Schneider M.P."/>
            <person name="Vasconcelos V."/>
            <person name="Leao P.N."/>
        </authorList>
    </citation>
    <scope>NUCLEOTIDE SEQUENCE</scope>
    <source>
        <strain evidence="8">LEGE 06105</strain>
    </source>
</reference>
<evidence type="ECO:0000259" key="7">
    <source>
        <dbReference type="PROSITE" id="PS50109"/>
    </source>
</evidence>
<dbReference type="InterPro" id="IPR003594">
    <property type="entry name" value="HATPase_dom"/>
</dbReference>
<dbReference type="InterPro" id="IPR005467">
    <property type="entry name" value="His_kinase_dom"/>
</dbReference>
<dbReference type="InterPro" id="IPR036097">
    <property type="entry name" value="HisK_dim/P_sf"/>
</dbReference>
<dbReference type="PANTHER" id="PTHR43065">
    <property type="entry name" value="SENSOR HISTIDINE KINASE"/>
    <property type="match status" value="1"/>
</dbReference>
<keyword evidence="3 8" id="KW-0418">Kinase</keyword>
<keyword evidence="9" id="KW-1185">Reference proteome</keyword>
<accession>A0A8J7JUB6</accession>
<evidence type="ECO:0000256" key="6">
    <source>
        <dbReference type="SAM" id="Phobius"/>
    </source>
</evidence>
<dbReference type="PROSITE" id="PS50109">
    <property type="entry name" value="HIS_KIN"/>
    <property type="match status" value="1"/>
</dbReference>
<dbReference type="Pfam" id="PF02518">
    <property type="entry name" value="HATPase_c"/>
    <property type="match status" value="1"/>
</dbReference>
<keyword evidence="5" id="KW-0175">Coiled coil</keyword>
<dbReference type="SMART" id="SM00387">
    <property type="entry name" value="HATPase_c"/>
    <property type="match status" value="1"/>
</dbReference>
<keyword evidence="6" id="KW-1133">Transmembrane helix</keyword>
<dbReference type="Gene3D" id="3.30.565.10">
    <property type="entry name" value="Histidine kinase-like ATPase, C-terminal domain"/>
    <property type="match status" value="1"/>
</dbReference>
<proteinExistence type="predicted"/>
<dbReference type="InterPro" id="IPR036890">
    <property type="entry name" value="HATPase_C_sf"/>
</dbReference>
<evidence type="ECO:0000256" key="1">
    <source>
        <dbReference type="ARBA" id="ARBA00000085"/>
    </source>
</evidence>
<evidence type="ECO:0000256" key="5">
    <source>
        <dbReference type="SAM" id="Coils"/>
    </source>
</evidence>
<dbReference type="PANTHER" id="PTHR43065:SF50">
    <property type="entry name" value="HISTIDINE KINASE"/>
    <property type="match status" value="1"/>
</dbReference>
<organism evidence="8 9">
    <name type="scientific">Plectonema cf. radiosum LEGE 06105</name>
    <dbReference type="NCBI Taxonomy" id="945769"/>
    <lineage>
        <taxon>Bacteria</taxon>
        <taxon>Bacillati</taxon>
        <taxon>Cyanobacteriota</taxon>
        <taxon>Cyanophyceae</taxon>
        <taxon>Oscillatoriophycideae</taxon>
        <taxon>Oscillatoriales</taxon>
        <taxon>Microcoleaceae</taxon>
        <taxon>Plectonema</taxon>
    </lineage>
</organism>
<protein>
    <recommendedName>
        <fullName evidence="2">histidine kinase</fullName>
        <ecNumber evidence="2">2.7.13.3</ecNumber>
    </recommendedName>
</protein>
<dbReference type="SUPFAM" id="SSF47384">
    <property type="entry name" value="Homodimeric domain of signal transducing histidine kinase"/>
    <property type="match status" value="1"/>
</dbReference>
<keyword evidence="6" id="KW-0812">Transmembrane</keyword>
<keyword evidence="4" id="KW-0902">Two-component regulatory system</keyword>
<feature type="coiled-coil region" evidence="5">
    <location>
        <begin position="220"/>
        <end position="251"/>
    </location>
</feature>
<comment type="catalytic activity">
    <reaction evidence="1">
        <text>ATP + protein L-histidine = ADP + protein N-phospho-L-histidine.</text>
        <dbReference type="EC" id="2.7.13.3"/>
    </reaction>
</comment>
<keyword evidence="3 8" id="KW-0808">Transferase</keyword>
<name>A0A8J7JUB6_9CYAN</name>
<gene>
    <name evidence="8" type="ORF">IQ247_11300</name>
</gene>
<comment type="caution">
    <text evidence="8">The sequence shown here is derived from an EMBL/GenBank/DDBJ whole genome shotgun (WGS) entry which is preliminary data.</text>
</comment>